<dbReference type="Gene3D" id="3.10.580.10">
    <property type="entry name" value="CBS-domain"/>
    <property type="match status" value="1"/>
</dbReference>
<dbReference type="PANTHER" id="PTHR43080">
    <property type="entry name" value="CBS DOMAIN-CONTAINING PROTEIN CBSX3, MITOCHONDRIAL"/>
    <property type="match status" value="1"/>
</dbReference>
<dbReference type="InterPro" id="IPR044725">
    <property type="entry name" value="CBSX3_CBS_dom"/>
</dbReference>
<protein>
    <submittedName>
        <fullName evidence="2">CBS domain protein</fullName>
    </submittedName>
</protein>
<dbReference type="SUPFAM" id="SSF54631">
    <property type="entry name" value="CBS-domain pair"/>
    <property type="match status" value="1"/>
</dbReference>
<keyword evidence="1" id="KW-0129">CBS domain</keyword>
<dbReference type="CDD" id="cd04623">
    <property type="entry name" value="CBS_pair_bac_euk"/>
    <property type="match status" value="1"/>
</dbReference>
<dbReference type="InterPro" id="IPR000644">
    <property type="entry name" value="CBS_dom"/>
</dbReference>
<dbReference type="PANTHER" id="PTHR43080:SF2">
    <property type="entry name" value="CBS DOMAIN-CONTAINING PROTEIN"/>
    <property type="match status" value="1"/>
</dbReference>
<dbReference type="RefSeq" id="WP_017378213.1">
    <property type="nucleotide sequence ID" value="NZ_CP012508.1"/>
</dbReference>
<gene>
    <name evidence="2" type="ORF">KU39_1334</name>
</gene>
<proteinExistence type="predicted"/>
<name>A0A1L6TB24_PISSA</name>
<dbReference type="InterPro" id="IPR046342">
    <property type="entry name" value="CBS_dom_sf"/>
</dbReference>
<sequence length="150" mass="17028">MDTSVAKLLNEKNQDILTAAPSMSVYDCTLMMAEKNIGALPIVENNALVGIFTERDLMLKVVKERKNPEVLAVNEVMTKEVIYIHKNSSLNEAMAIMTDQRIRHIPLLEDGQLVGMISIGDITHWLSLNYDRQKYELNVLNDYVNNRGYS</sequence>
<dbReference type="EMBL" id="CP012508">
    <property type="protein sequence ID" value="ALB22516.1"/>
    <property type="molecule type" value="Genomic_DNA"/>
</dbReference>
<evidence type="ECO:0000313" key="3">
    <source>
        <dbReference type="Proteomes" id="UP000029558"/>
    </source>
</evidence>
<dbReference type="Proteomes" id="UP000029558">
    <property type="component" value="Chromosome"/>
</dbReference>
<organism evidence="2 3">
    <name type="scientific">Piscirickettsia salmonis</name>
    <dbReference type="NCBI Taxonomy" id="1238"/>
    <lineage>
        <taxon>Bacteria</taxon>
        <taxon>Pseudomonadati</taxon>
        <taxon>Pseudomonadota</taxon>
        <taxon>Gammaproteobacteria</taxon>
        <taxon>Thiotrichales</taxon>
        <taxon>Piscirickettsiaceae</taxon>
        <taxon>Piscirickettsia</taxon>
    </lineage>
</organism>
<dbReference type="AlphaFoldDB" id="A0A1L6TB24"/>
<evidence type="ECO:0000256" key="1">
    <source>
        <dbReference type="ARBA" id="ARBA00023122"/>
    </source>
</evidence>
<dbReference type="PROSITE" id="PS51371">
    <property type="entry name" value="CBS"/>
    <property type="match status" value="2"/>
</dbReference>
<accession>A0A1L6TB24</accession>
<dbReference type="Pfam" id="PF00571">
    <property type="entry name" value="CBS"/>
    <property type="match status" value="2"/>
</dbReference>
<dbReference type="SMART" id="SM00116">
    <property type="entry name" value="CBS"/>
    <property type="match status" value="2"/>
</dbReference>
<dbReference type="InterPro" id="IPR051257">
    <property type="entry name" value="Diverse_CBS-Domain"/>
</dbReference>
<evidence type="ECO:0000313" key="2">
    <source>
        <dbReference type="EMBL" id="ALB22516.1"/>
    </source>
</evidence>
<dbReference type="OrthoDB" id="9807125at2"/>
<reference evidence="2 3" key="1">
    <citation type="journal article" date="2014" name="Genome Announc.">
        <title>Comparative Genome Analysis of Two Isolates of the Fish Pathogen Piscirickettsia salmonis from Different Hosts Reveals Major Differences in Virulence-Associated Secretion Systems.</title>
        <authorList>
            <person name="Bohle H."/>
            <person name="Henriquez P."/>
            <person name="Grothusen H."/>
            <person name="Navas E."/>
            <person name="Sandoval A."/>
            <person name="Bustamante F."/>
            <person name="Bustos P."/>
            <person name="Mancilla M."/>
        </authorList>
    </citation>
    <scope>NUCLEOTIDE SEQUENCE [LARGE SCALE GENOMIC DNA]</scope>
    <source>
        <strain evidence="3">B1-32597</strain>
    </source>
</reference>